<gene>
    <name evidence="2" type="ORF">C1H76_2703</name>
</gene>
<evidence type="ECO:0000256" key="1">
    <source>
        <dbReference type="SAM" id="MobiDB-lite"/>
    </source>
</evidence>
<feature type="region of interest" description="Disordered" evidence="1">
    <location>
        <begin position="101"/>
        <end position="135"/>
    </location>
</feature>
<dbReference type="Proteomes" id="UP000308133">
    <property type="component" value="Unassembled WGS sequence"/>
</dbReference>
<sequence length="135" mass="14402">MFSAALACLPAAHHRRLAVPDPHSHVLVFSTPLDLAFRAPSSLDLPPFPSINPLRQPPRLRVLHSGCDGMEGEERVPDEPERAGENSAVVRGYKDVDGVEIRRGGGSGAEGVVGGQRDLPEWEAPVGGKEQGVRA</sequence>
<dbReference type="EMBL" id="PTQR01000033">
    <property type="protein sequence ID" value="TKX25047.1"/>
    <property type="molecule type" value="Genomic_DNA"/>
</dbReference>
<evidence type="ECO:0000313" key="2">
    <source>
        <dbReference type="EMBL" id="TKX25047.1"/>
    </source>
</evidence>
<comment type="caution">
    <text evidence="2">The sequence shown here is derived from an EMBL/GenBank/DDBJ whole genome shotgun (WGS) entry which is preliminary data.</text>
</comment>
<accession>A0A4U7BB25</accession>
<evidence type="ECO:0000313" key="3">
    <source>
        <dbReference type="Proteomes" id="UP000308133"/>
    </source>
</evidence>
<protein>
    <submittedName>
        <fullName evidence="2">Uncharacterized protein</fullName>
    </submittedName>
</protein>
<name>A0A4U7BB25_9PEZI</name>
<dbReference type="AlphaFoldDB" id="A0A4U7BB25"/>
<proteinExistence type="predicted"/>
<organism evidence="2 3">
    <name type="scientific">Elsinoe australis</name>
    <dbReference type="NCBI Taxonomy" id="40998"/>
    <lineage>
        <taxon>Eukaryota</taxon>
        <taxon>Fungi</taxon>
        <taxon>Dikarya</taxon>
        <taxon>Ascomycota</taxon>
        <taxon>Pezizomycotina</taxon>
        <taxon>Dothideomycetes</taxon>
        <taxon>Dothideomycetidae</taxon>
        <taxon>Myriangiales</taxon>
        <taxon>Elsinoaceae</taxon>
        <taxon>Elsinoe</taxon>
    </lineage>
</organism>
<reference evidence="2 3" key="1">
    <citation type="submission" date="2018-02" db="EMBL/GenBank/DDBJ databases">
        <title>Draft genome sequences of Elsinoe sp., causing black scab on jojoba.</title>
        <authorList>
            <person name="Stodart B."/>
            <person name="Jeffress S."/>
            <person name="Ash G."/>
            <person name="Arun Chinnappa K."/>
        </authorList>
    </citation>
    <scope>NUCLEOTIDE SEQUENCE [LARGE SCALE GENOMIC DNA]</scope>
    <source>
        <strain evidence="2 3">Hillstone_2</strain>
    </source>
</reference>
<feature type="compositionally biased region" description="Gly residues" evidence="1">
    <location>
        <begin position="104"/>
        <end position="114"/>
    </location>
</feature>